<feature type="transmembrane region" description="Helical" evidence="6">
    <location>
        <begin position="12"/>
        <end position="35"/>
    </location>
</feature>
<dbReference type="Gene3D" id="1.10.1450.10">
    <property type="entry name" value="Tetraspanin"/>
    <property type="match status" value="1"/>
</dbReference>
<dbReference type="Proteomes" id="UP001488805">
    <property type="component" value="Unassembled WGS sequence"/>
</dbReference>
<sequence>MALDGCGLVCKYTLFIFNLIFALVGFAFLGIGLWLRFSDGTRGIFQIEALNSSVFVTAVTVLIALGSVMLIVVVFGDYGACNEKRCALQVFSALLTILAMAEVAVGVVGYSNKDAVGLNIAEFYASMYTLYVTSGGDPVIGATLTFIHRMLHCCGVTGVPLVELAKHTCPKPDGFWEQIKMDSCPGVIVSVFDSKAELVMGIFVGTGVLLFIALICSIILNRTLRLANSPAQYIILTQSTSVLANPQPSQHGFVSTSYPYPVVSTSYPNPDPVASTSYPYQDPVVFTPLSAANIPVA</sequence>
<reference evidence="7 8" key="1">
    <citation type="journal article" date="2024" name="Genome Biol. Evol.">
        <title>Chromosome-level genome assembly of the viviparous eelpout Zoarces viviparus.</title>
        <authorList>
            <person name="Fuhrmann N."/>
            <person name="Brasseur M.V."/>
            <person name="Bakowski C.E."/>
            <person name="Podsiadlowski L."/>
            <person name="Prost S."/>
            <person name="Krehenwinkel H."/>
            <person name="Mayer C."/>
        </authorList>
    </citation>
    <scope>NUCLEOTIDE SEQUENCE [LARGE SCALE GENOMIC DNA]</scope>
    <source>
        <strain evidence="7">NO-MEL_2022_Ind0_liver</strain>
    </source>
</reference>
<dbReference type="GO" id="GO:0005886">
    <property type="term" value="C:plasma membrane"/>
    <property type="evidence" value="ECO:0007669"/>
    <property type="project" value="TreeGrafter"/>
</dbReference>
<dbReference type="Pfam" id="PF00335">
    <property type="entry name" value="Tetraspanin"/>
    <property type="match status" value="1"/>
</dbReference>
<dbReference type="PRINTS" id="PR00259">
    <property type="entry name" value="TMFOUR"/>
</dbReference>
<comment type="subcellular location">
    <subcellularLocation>
        <location evidence="1">Endomembrane system</location>
        <topology evidence="1">Multi-pass membrane protein</topology>
    </subcellularLocation>
</comment>
<organism evidence="7 8">
    <name type="scientific">Zoarces viviparus</name>
    <name type="common">Viviparous eelpout</name>
    <name type="synonym">Blennius viviparus</name>
    <dbReference type="NCBI Taxonomy" id="48416"/>
    <lineage>
        <taxon>Eukaryota</taxon>
        <taxon>Metazoa</taxon>
        <taxon>Chordata</taxon>
        <taxon>Craniata</taxon>
        <taxon>Vertebrata</taxon>
        <taxon>Euteleostomi</taxon>
        <taxon>Actinopterygii</taxon>
        <taxon>Neopterygii</taxon>
        <taxon>Teleostei</taxon>
        <taxon>Neoteleostei</taxon>
        <taxon>Acanthomorphata</taxon>
        <taxon>Eupercaria</taxon>
        <taxon>Perciformes</taxon>
        <taxon>Cottioidei</taxon>
        <taxon>Zoarcales</taxon>
        <taxon>Zoarcidae</taxon>
        <taxon>Zoarcinae</taxon>
        <taxon>Zoarces</taxon>
    </lineage>
</organism>
<dbReference type="GO" id="GO:0012505">
    <property type="term" value="C:endomembrane system"/>
    <property type="evidence" value="ECO:0007669"/>
    <property type="project" value="UniProtKB-SubCell"/>
</dbReference>
<evidence type="ECO:0000313" key="7">
    <source>
        <dbReference type="EMBL" id="KAK9535530.1"/>
    </source>
</evidence>
<evidence type="ECO:0000256" key="6">
    <source>
        <dbReference type="SAM" id="Phobius"/>
    </source>
</evidence>
<proteinExistence type="predicted"/>
<gene>
    <name evidence="7" type="ORF">VZT92_007905</name>
</gene>
<feature type="transmembrane region" description="Helical" evidence="6">
    <location>
        <begin position="87"/>
        <end position="110"/>
    </location>
</feature>
<evidence type="ECO:0008006" key="9">
    <source>
        <dbReference type="Google" id="ProtNLM"/>
    </source>
</evidence>
<dbReference type="AlphaFoldDB" id="A0AAW1FMX9"/>
<keyword evidence="3 6" id="KW-1133">Transmembrane helix</keyword>
<dbReference type="InterPro" id="IPR008952">
    <property type="entry name" value="Tetraspanin_EC2_sf"/>
</dbReference>
<accession>A0AAW1FMX9</accession>
<dbReference type="PANTHER" id="PTHR19282:SF216">
    <property type="entry name" value="TETRASPANIN-1"/>
    <property type="match status" value="1"/>
</dbReference>
<evidence type="ECO:0000256" key="3">
    <source>
        <dbReference type="ARBA" id="ARBA00022989"/>
    </source>
</evidence>
<feature type="transmembrane region" description="Helical" evidence="6">
    <location>
        <begin position="55"/>
        <end position="75"/>
    </location>
</feature>
<evidence type="ECO:0000313" key="8">
    <source>
        <dbReference type="Proteomes" id="UP001488805"/>
    </source>
</evidence>
<evidence type="ECO:0000256" key="5">
    <source>
        <dbReference type="ARBA" id="ARBA00023180"/>
    </source>
</evidence>
<keyword evidence="2 6" id="KW-0812">Transmembrane</keyword>
<evidence type="ECO:0000256" key="2">
    <source>
        <dbReference type="ARBA" id="ARBA00022692"/>
    </source>
</evidence>
<keyword evidence="8" id="KW-1185">Reference proteome</keyword>
<name>A0AAW1FMX9_ZOAVI</name>
<protein>
    <recommendedName>
        <fullName evidence="9">Tetraspanin</fullName>
    </recommendedName>
</protein>
<keyword evidence="4 6" id="KW-0472">Membrane</keyword>
<comment type="caution">
    <text evidence="7">The sequence shown here is derived from an EMBL/GenBank/DDBJ whole genome shotgun (WGS) entry which is preliminary data.</text>
</comment>
<keyword evidence="5" id="KW-0325">Glycoprotein</keyword>
<dbReference type="InterPro" id="IPR018499">
    <property type="entry name" value="Tetraspanin/Peripherin"/>
</dbReference>
<dbReference type="PANTHER" id="PTHR19282">
    <property type="entry name" value="TETRASPANIN"/>
    <property type="match status" value="1"/>
</dbReference>
<evidence type="ECO:0000256" key="4">
    <source>
        <dbReference type="ARBA" id="ARBA00023136"/>
    </source>
</evidence>
<dbReference type="EMBL" id="JBCEZU010000056">
    <property type="protein sequence ID" value="KAK9535530.1"/>
    <property type="molecule type" value="Genomic_DNA"/>
</dbReference>
<dbReference type="SUPFAM" id="SSF48652">
    <property type="entry name" value="Tetraspanin"/>
    <property type="match status" value="1"/>
</dbReference>
<feature type="transmembrane region" description="Helical" evidence="6">
    <location>
        <begin position="198"/>
        <end position="220"/>
    </location>
</feature>
<evidence type="ECO:0000256" key="1">
    <source>
        <dbReference type="ARBA" id="ARBA00004127"/>
    </source>
</evidence>